<dbReference type="Gene3D" id="2.170.270.10">
    <property type="entry name" value="SET domain"/>
    <property type="match status" value="1"/>
</dbReference>
<dbReference type="PROSITE" id="PS50280">
    <property type="entry name" value="SET"/>
    <property type="match status" value="1"/>
</dbReference>
<dbReference type="InterPro" id="IPR046341">
    <property type="entry name" value="SET_dom_sf"/>
</dbReference>
<name>A0A2T2P9Y3_CORCC</name>
<dbReference type="AlphaFoldDB" id="A0A2T2P9Y3"/>
<feature type="domain" description="SET" evidence="1">
    <location>
        <begin position="128"/>
        <end position="269"/>
    </location>
</feature>
<dbReference type="SMART" id="SM00317">
    <property type="entry name" value="SET"/>
    <property type="match status" value="1"/>
</dbReference>
<proteinExistence type="predicted"/>
<evidence type="ECO:0000313" key="2">
    <source>
        <dbReference type="EMBL" id="PSN74469.1"/>
    </source>
</evidence>
<dbReference type="InterPro" id="IPR001214">
    <property type="entry name" value="SET_dom"/>
</dbReference>
<accession>A0A2T2P9Y3</accession>
<dbReference type="SUPFAM" id="SSF82199">
    <property type="entry name" value="SET domain"/>
    <property type="match status" value="1"/>
</dbReference>
<protein>
    <submittedName>
        <fullName evidence="2">SET domain-containing protein</fullName>
    </submittedName>
</protein>
<reference evidence="2 3" key="1">
    <citation type="journal article" date="2018" name="Front. Microbiol.">
        <title>Genome-Wide Analysis of Corynespora cassiicola Leaf Fall Disease Putative Effectors.</title>
        <authorList>
            <person name="Lopez D."/>
            <person name="Ribeiro S."/>
            <person name="Label P."/>
            <person name="Fumanal B."/>
            <person name="Venisse J.S."/>
            <person name="Kohler A."/>
            <person name="de Oliveira R.R."/>
            <person name="Labutti K."/>
            <person name="Lipzen A."/>
            <person name="Lail K."/>
            <person name="Bauer D."/>
            <person name="Ohm R.A."/>
            <person name="Barry K.W."/>
            <person name="Spatafora J."/>
            <person name="Grigoriev I.V."/>
            <person name="Martin F.M."/>
            <person name="Pujade-Renaud V."/>
        </authorList>
    </citation>
    <scope>NUCLEOTIDE SEQUENCE [LARGE SCALE GENOMIC DNA]</scope>
    <source>
        <strain evidence="2 3">Philippines</strain>
    </source>
</reference>
<organism evidence="2 3">
    <name type="scientific">Corynespora cassiicola Philippines</name>
    <dbReference type="NCBI Taxonomy" id="1448308"/>
    <lineage>
        <taxon>Eukaryota</taxon>
        <taxon>Fungi</taxon>
        <taxon>Dikarya</taxon>
        <taxon>Ascomycota</taxon>
        <taxon>Pezizomycotina</taxon>
        <taxon>Dothideomycetes</taxon>
        <taxon>Pleosporomycetidae</taxon>
        <taxon>Pleosporales</taxon>
        <taxon>Corynesporascaceae</taxon>
        <taxon>Corynespora</taxon>
    </lineage>
</organism>
<evidence type="ECO:0000313" key="3">
    <source>
        <dbReference type="Proteomes" id="UP000240883"/>
    </source>
</evidence>
<dbReference type="OrthoDB" id="308383at2759"/>
<sequence>MSLRFCEIPEIDFATPIALSHLIALHWREIKSRSESTTDDSVLFTAVHQKEKAYIVQSLQDKIFLIKDSLGYPIKIEIPGGRRKQHGNYHIFDRKDWKESKHPENLLGLKWPPTTNRTTSRSWATWHHNFEIRRKSPTTAGVYAQKCIPAGHPIGEFVGVLTPNFEFCPYKAGAQRTAPTSPKGTSKAELMQHCVAIPVGKMKQGIGEKRKTATCLLNNYTYGNFTRFIQHSCHGNVARSVARCGGVRVSAFYSTRPIAEGEEITEDWG</sequence>
<dbReference type="CDD" id="cd08161">
    <property type="entry name" value="SET"/>
    <property type="match status" value="1"/>
</dbReference>
<gene>
    <name evidence="2" type="ORF">BS50DRAFT_627789</name>
</gene>
<evidence type="ECO:0000259" key="1">
    <source>
        <dbReference type="PROSITE" id="PS50280"/>
    </source>
</evidence>
<dbReference type="Proteomes" id="UP000240883">
    <property type="component" value="Unassembled WGS sequence"/>
</dbReference>
<dbReference type="EMBL" id="KZ678128">
    <property type="protein sequence ID" value="PSN74469.1"/>
    <property type="molecule type" value="Genomic_DNA"/>
</dbReference>
<keyword evidence="3" id="KW-1185">Reference proteome</keyword>
<dbReference type="Pfam" id="PF00856">
    <property type="entry name" value="SET"/>
    <property type="match status" value="1"/>
</dbReference>